<accession>M0DIG7</accession>
<evidence type="ECO:0000256" key="1">
    <source>
        <dbReference type="SAM" id="MobiDB-lite"/>
    </source>
</evidence>
<protein>
    <recommendedName>
        <fullName evidence="2">DUF7979 domain-containing protein</fullName>
    </recommendedName>
</protein>
<dbReference type="PROSITE" id="PS51257">
    <property type="entry name" value="PROKAR_LIPOPROTEIN"/>
    <property type="match status" value="1"/>
</dbReference>
<reference evidence="3 4" key="1">
    <citation type="journal article" date="2014" name="PLoS Genet.">
        <title>Phylogenetically driven sequencing of extremely halophilic archaea reveals strategies for static and dynamic osmo-response.</title>
        <authorList>
            <person name="Becker E.A."/>
            <person name="Seitzer P.M."/>
            <person name="Tritt A."/>
            <person name="Larsen D."/>
            <person name="Krusor M."/>
            <person name="Yao A.I."/>
            <person name="Wu D."/>
            <person name="Madern D."/>
            <person name="Eisen J.A."/>
            <person name="Darling A.E."/>
            <person name="Facciotti M.T."/>
        </authorList>
    </citation>
    <scope>NUCLEOTIDE SEQUENCE [LARGE SCALE GENOMIC DNA]</scope>
    <source>
        <strain evidence="3 4">JCM 14848</strain>
    </source>
</reference>
<gene>
    <name evidence="3" type="ORF">C474_03380</name>
</gene>
<feature type="domain" description="DUF7979" evidence="2">
    <location>
        <begin position="68"/>
        <end position="132"/>
    </location>
</feature>
<organism evidence="3 4">
    <name type="scientific">Halogeometricum pallidum JCM 14848</name>
    <dbReference type="NCBI Taxonomy" id="1227487"/>
    <lineage>
        <taxon>Archaea</taxon>
        <taxon>Methanobacteriati</taxon>
        <taxon>Methanobacteriota</taxon>
        <taxon>Stenosarchaea group</taxon>
        <taxon>Halobacteria</taxon>
        <taxon>Halobacteriales</taxon>
        <taxon>Haloferacaceae</taxon>
        <taxon>Halogeometricum</taxon>
    </lineage>
</organism>
<dbReference type="OrthoDB" id="282792at2157"/>
<evidence type="ECO:0000313" key="4">
    <source>
        <dbReference type="Proteomes" id="UP000011513"/>
    </source>
</evidence>
<dbReference type="Pfam" id="PF25934">
    <property type="entry name" value="DUF7979"/>
    <property type="match status" value="1"/>
</dbReference>
<dbReference type="RefSeq" id="WP_008383943.1">
    <property type="nucleotide sequence ID" value="NZ_AOIV01000006.1"/>
</dbReference>
<dbReference type="eggNOG" id="arCOG13607">
    <property type="taxonomic scope" value="Archaea"/>
</dbReference>
<proteinExistence type="predicted"/>
<feature type="region of interest" description="Disordered" evidence="1">
    <location>
        <begin position="26"/>
        <end position="69"/>
    </location>
</feature>
<evidence type="ECO:0000259" key="2">
    <source>
        <dbReference type="Pfam" id="PF25934"/>
    </source>
</evidence>
<feature type="compositionally biased region" description="Low complexity" evidence="1">
    <location>
        <begin position="26"/>
        <end position="62"/>
    </location>
</feature>
<dbReference type="Proteomes" id="UP000011513">
    <property type="component" value="Unassembled WGS sequence"/>
</dbReference>
<dbReference type="EMBL" id="AOIV01000006">
    <property type="protein sequence ID" value="ELZ33969.1"/>
    <property type="molecule type" value="Genomic_DNA"/>
</dbReference>
<dbReference type="InParanoid" id="M0DIG7"/>
<sequence length="137" mass="14225">MHSRRLALPALLTLVVLAGCLGGIGTTPTPDPSATATTSTETATEAPGTPTPTATGQPPSTADCPAFVSVDPVDDVPDDATVIPYGDLSAERQAEFRTALSEGHAEIEDGGEGYGFWVDRPYVRYEGTVYRAVVAVC</sequence>
<dbReference type="AlphaFoldDB" id="M0DIG7"/>
<comment type="caution">
    <text evidence="3">The sequence shown here is derived from an EMBL/GenBank/DDBJ whole genome shotgun (WGS) entry which is preliminary data.</text>
</comment>
<keyword evidence="4" id="KW-1185">Reference proteome</keyword>
<dbReference type="InterPro" id="IPR058285">
    <property type="entry name" value="DUF7979"/>
</dbReference>
<evidence type="ECO:0000313" key="3">
    <source>
        <dbReference type="EMBL" id="ELZ33969.1"/>
    </source>
</evidence>
<name>M0DIG7_HALPD</name>